<proteinExistence type="predicted"/>
<evidence type="ECO:0000313" key="1">
    <source>
        <dbReference type="EMBL" id="TRZ38152.1"/>
    </source>
</evidence>
<comment type="caution">
    <text evidence="1">The sequence shown here is derived from an EMBL/GenBank/DDBJ whole genome shotgun (WGS) entry which is preliminary data.</text>
</comment>
<gene>
    <name evidence="1" type="ORF">CEQ21_22350</name>
</gene>
<dbReference type="AlphaFoldDB" id="A0A553SME8"/>
<dbReference type="RefSeq" id="WP_185766422.1">
    <property type="nucleotide sequence ID" value="NZ_RIBP01000004.1"/>
</dbReference>
<dbReference type="EMBL" id="RIBP01000004">
    <property type="protein sequence ID" value="TRZ38152.1"/>
    <property type="molecule type" value="Genomic_DNA"/>
</dbReference>
<sequence length="108" mass="12711">MPKKTEAAPDVTTDRESNVVPLNKESNKDQIAELNRMLAAVMNYISDDEVEEIDVTYLLDNTEGLKEWWDEYKESNRKVVEEEIKKSLNKLSLKELEHIREQIMEKQE</sequence>
<evidence type="ECO:0000313" key="2">
    <source>
        <dbReference type="Proteomes" id="UP000319837"/>
    </source>
</evidence>
<organism evidence="1 2">
    <name type="scientific">Niallia circulans</name>
    <name type="common">Bacillus circulans</name>
    <dbReference type="NCBI Taxonomy" id="1397"/>
    <lineage>
        <taxon>Bacteria</taxon>
        <taxon>Bacillati</taxon>
        <taxon>Bacillota</taxon>
        <taxon>Bacilli</taxon>
        <taxon>Bacillales</taxon>
        <taxon>Bacillaceae</taxon>
        <taxon>Niallia</taxon>
    </lineage>
</organism>
<dbReference type="Proteomes" id="UP000319837">
    <property type="component" value="Unassembled WGS sequence"/>
</dbReference>
<accession>A0A553SME8</accession>
<protein>
    <submittedName>
        <fullName evidence="1">Uncharacterized protein</fullName>
    </submittedName>
</protein>
<reference evidence="2" key="1">
    <citation type="submission" date="2018-10" db="EMBL/GenBank/DDBJ databases">
        <title>FDA dAtabase for Regulatory Grade micrObial Sequences (FDA-ARGOS): Supporting development and validation of Infectious Disease Dx tests.</title>
        <authorList>
            <person name="Minogue T."/>
            <person name="Wolcott M."/>
            <person name="Wasieloski L."/>
            <person name="Aguilar W."/>
            <person name="Moore D."/>
            <person name="Tallon L."/>
            <person name="Sadzewicz L."/>
            <person name="Sengamalay N."/>
            <person name="Ott S."/>
            <person name="Godinez A."/>
            <person name="Nagaraj S."/>
            <person name="Vavikolanu K."/>
            <person name="Vyas G."/>
            <person name="Nadendla S."/>
            <person name="George J."/>
            <person name="Sichtig H."/>
        </authorList>
    </citation>
    <scope>NUCLEOTIDE SEQUENCE [LARGE SCALE GENOMIC DNA]</scope>
    <source>
        <strain evidence="2">FDAARGOS_343</strain>
    </source>
</reference>
<name>A0A553SME8_NIACI</name>